<proteinExistence type="predicted"/>
<evidence type="ECO:0000313" key="3">
    <source>
        <dbReference type="Proteomes" id="UP000237319"/>
    </source>
</evidence>
<dbReference type="InterPro" id="IPR027417">
    <property type="entry name" value="P-loop_NTPase"/>
</dbReference>
<dbReference type="GO" id="GO:0016787">
    <property type="term" value="F:hydrolase activity"/>
    <property type="evidence" value="ECO:0007669"/>
    <property type="project" value="InterPro"/>
</dbReference>
<dbReference type="Gene3D" id="3.40.50.300">
    <property type="entry name" value="P-loop containing nucleotide triphosphate hydrolases"/>
    <property type="match status" value="2"/>
</dbReference>
<sequence length="520" mass="61213">MEYVSEVVKDEYKKWKGGDIALLYSQVGTGKTHFVFNVIVPYLLPHEKLLYICNRRKLNKQVKYDLLKLRWEKLPKNKEEEAKLNEREIFGNVYILNYQRLESFLNYGEYDLSSFKYIVMDEAHYFCIDTAFNHKTFLSKKVLIDGKLSNTIKVLISGTINDLLPHIKKETYNELYSYSTGSDFSYLNPQYFTKSKDIIQLIINDQTDDKWLIFVTSKQSGDYIRRSLEEAGIDAIFTHSKTLTNHIKDEQFHEKVYICTKHLDNGVNIVDDRLKHVVVMAYDEVTFIQEVGRCRIDIENAKEVNLYIPTFNIKNFQKKIAYQYDKQLEFVNEFKSNVNKFQAKYKNDHLKVPNTLFVLDEMNQWRANIDGINRLYKDKKFAEQMVNYYKNGYGDYEGKDLFAYIKIQLSWLGLQNTFDTSKLIKNVPSYLEVNQLYITIKALVGKKLFANEQQVLSNIILNQLVTIETNVDYRTKKLNPKTLESLLRDQLKLPFAVSNPKQESKGEMRGKRYIVLNELN</sequence>
<keyword evidence="3" id="KW-1185">Reference proteome</keyword>
<dbReference type="PROSITE" id="PS51192">
    <property type="entry name" value="HELICASE_ATP_BIND_1"/>
    <property type="match status" value="1"/>
</dbReference>
<dbReference type="Pfam" id="PF04851">
    <property type="entry name" value="ResIII"/>
    <property type="match status" value="1"/>
</dbReference>
<dbReference type="GO" id="GO:0003677">
    <property type="term" value="F:DNA binding"/>
    <property type="evidence" value="ECO:0007669"/>
    <property type="project" value="InterPro"/>
</dbReference>
<organism evidence="2 3">
    <name type="scientific">Lysinibacillus sphaericus</name>
    <name type="common">Bacillus sphaericus</name>
    <dbReference type="NCBI Taxonomy" id="1421"/>
    <lineage>
        <taxon>Bacteria</taxon>
        <taxon>Bacillati</taxon>
        <taxon>Bacillota</taxon>
        <taxon>Bacilli</taxon>
        <taxon>Bacillales</taxon>
        <taxon>Bacillaceae</taxon>
        <taxon>Lysinibacillus</taxon>
    </lineage>
</organism>
<dbReference type="EMBL" id="PGLV01000001">
    <property type="protein sequence ID" value="POZ56419.1"/>
    <property type="molecule type" value="Genomic_DNA"/>
</dbReference>
<gene>
    <name evidence="2" type="ORF">LYSIN_01202</name>
</gene>
<dbReference type="GO" id="GO:0005524">
    <property type="term" value="F:ATP binding"/>
    <property type="evidence" value="ECO:0007669"/>
    <property type="project" value="InterPro"/>
</dbReference>
<dbReference type="Proteomes" id="UP000237319">
    <property type="component" value="Unassembled WGS sequence"/>
</dbReference>
<dbReference type="SMART" id="SM00487">
    <property type="entry name" value="DEXDc"/>
    <property type="match status" value="1"/>
</dbReference>
<feature type="domain" description="Helicase ATP-binding" evidence="1">
    <location>
        <begin position="12"/>
        <end position="178"/>
    </location>
</feature>
<dbReference type="InterPro" id="IPR006935">
    <property type="entry name" value="Helicase/UvrB_N"/>
</dbReference>
<dbReference type="InterPro" id="IPR014001">
    <property type="entry name" value="Helicase_ATP-bd"/>
</dbReference>
<dbReference type="RefSeq" id="WP_258041130.1">
    <property type="nucleotide sequence ID" value="NZ_PGLV01000001.1"/>
</dbReference>
<protein>
    <recommendedName>
        <fullName evidence="1">Helicase ATP-binding domain-containing protein</fullName>
    </recommendedName>
</protein>
<dbReference type="AlphaFoldDB" id="A0A2S5D014"/>
<comment type="caution">
    <text evidence="2">The sequence shown here is derived from an EMBL/GenBank/DDBJ whole genome shotgun (WGS) entry which is preliminary data.</text>
</comment>
<evidence type="ECO:0000259" key="1">
    <source>
        <dbReference type="PROSITE" id="PS51192"/>
    </source>
</evidence>
<reference evidence="2 3" key="1">
    <citation type="submission" date="2017-11" db="EMBL/GenBank/DDBJ databases">
        <title>Genome sequence of Lysinibacillus sphaericus, a lignin-degrading bacteria isolated from municipal solid waste soil.</title>
        <authorList>
            <person name="Persinoti G.F."/>
            <person name="Paixao D.A."/>
            <person name="Bugg T.D."/>
            <person name="Squina F.M."/>
        </authorList>
    </citation>
    <scope>NUCLEOTIDE SEQUENCE [LARGE SCALE GENOMIC DNA]</scope>
    <source>
        <strain evidence="2 3">A1</strain>
    </source>
</reference>
<dbReference type="SUPFAM" id="SSF52540">
    <property type="entry name" value="P-loop containing nucleoside triphosphate hydrolases"/>
    <property type="match status" value="1"/>
</dbReference>
<name>A0A2S5D014_LYSSH</name>
<accession>A0A2S5D014</accession>
<evidence type="ECO:0000313" key="2">
    <source>
        <dbReference type="EMBL" id="POZ56419.1"/>
    </source>
</evidence>